<keyword evidence="1" id="KW-0597">Phosphoprotein</keyword>
<dbReference type="RefSeq" id="WP_204545666.1">
    <property type="nucleotide sequence ID" value="NZ_JAFBFI010000018.1"/>
</dbReference>
<gene>
    <name evidence="3" type="ORF">JOC77_003511</name>
</gene>
<sequence>MKGNWKNKTLGLTLSGAIALGSLGVSKNLESHASADNKRKKPTNVIMMVMDGTSAGTTTLSRWYKGQNLAIDSMASGAVRTYSAESAITDSAPAGTAMATGNKSNDKYIGILPSEVSSPGLKQIKTQDQQKPVANVLEGAKQAGKATGIIATSQIQHATPAAFSSHAVHRSLFGDIAEQQVYQNIDVVLGGGKEALLPGTEGDARKDGENMVNVIKGKKYDFVENRQDLMNSKSDKIWGSFSQDAMAYDFNRPVTRAEEPTLADMTKKAVSTLSKDKDGFFLFVEGSQVDWAAHANDPIGMVSETLAFDAAVKEAKEFARKDGNTLVIAVSDHGNSGITMGNVNTNSSYPNTPVSAYINPLKKAKMTVEGAVSQLKEDKSNIKEVAELYGLDNLTEEELNKLKESPKLGALMSDMLSKRANLGFTTGGHTGEDMTLYTYGPTRPTGVIENTDLALAMSRFMGFDLGKLSSNLFTGATDLFKKAGYTTEINKTDEFNPIFIAKKGKVEIKIPANKNEMWMNGKKTNLSGVAVFNGKDFYVPADAIKFR</sequence>
<organism evidence="3 4">
    <name type="scientific">Peribacillus deserti</name>
    <dbReference type="NCBI Taxonomy" id="673318"/>
    <lineage>
        <taxon>Bacteria</taxon>
        <taxon>Bacillati</taxon>
        <taxon>Bacillota</taxon>
        <taxon>Bacilli</taxon>
        <taxon>Bacillales</taxon>
        <taxon>Bacillaceae</taxon>
        <taxon>Peribacillus</taxon>
    </lineage>
</organism>
<dbReference type="GO" id="GO:0004035">
    <property type="term" value="F:alkaline phosphatase activity"/>
    <property type="evidence" value="ECO:0007669"/>
    <property type="project" value="UniProtKB-EC"/>
</dbReference>
<dbReference type="EC" id="3.1.3.1" evidence="3"/>
<dbReference type="PRINTS" id="PR00113">
    <property type="entry name" value="ALKPHPHTASE"/>
</dbReference>
<evidence type="ECO:0000256" key="1">
    <source>
        <dbReference type="ARBA" id="ARBA00022553"/>
    </source>
</evidence>
<dbReference type="Pfam" id="PF00245">
    <property type="entry name" value="Alk_phosphatase"/>
    <property type="match status" value="1"/>
</dbReference>
<dbReference type="SMART" id="SM00098">
    <property type="entry name" value="alkPPc"/>
    <property type="match status" value="1"/>
</dbReference>
<dbReference type="CDD" id="cd16012">
    <property type="entry name" value="ALP"/>
    <property type="match status" value="1"/>
</dbReference>
<protein>
    <submittedName>
        <fullName evidence="3">Alkaline phosphatase</fullName>
        <ecNumber evidence="3">3.1.3.1</ecNumber>
    </submittedName>
</protein>
<comment type="similarity">
    <text evidence="2">Belongs to the alkaline phosphatase family.</text>
</comment>
<dbReference type="Gene3D" id="1.10.1200.140">
    <property type="entry name" value="Alkaline phosphatase, crown domain"/>
    <property type="match status" value="1"/>
</dbReference>
<dbReference type="InterPro" id="IPR001952">
    <property type="entry name" value="Alkaline_phosphatase"/>
</dbReference>
<dbReference type="Proteomes" id="UP000823486">
    <property type="component" value="Unassembled WGS sequence"/>
</dbReference>
<evidence type="ECO:0000313" key="4">
    <source>
        <dbReference type="Proteomes" id="UP000823486"/>
    </source>
</evidence>
<proteinExistence type="inferred from homology"/>
<reference evidence="3 4" key="1">
    <citation type="submission" date="2021-01" db="EMBL/GenBank/DDBJ databases">
        <title>Genomic Encyclopedia of Type Strains, Phase IV (KMG-IV): sequencing the most valuable type-strain genomes for metagenomic binning, comparative biology and taxonomic classification.</title>
        <authorList>
            <person name="Goeker M."/>
        </authorList>
    </citation>
    <scope>NUCLEOTIDE SEQUENCE [LARGE SCALE GENOMIC DNA]</scope>
    <source>
        <strain evidence="3 4">DSM 105482</strain>
    </source>
</reference>
<keyword evidence="4" id="KW-1185">Reference proteome</keyword>
<dbReference type="SUPFAM" id="SSF53649">
    <property type="entry name" value="Alkaline phosphatase-like"/>
    <property type="match status" value="1"/>
</dbReference>
<name>A0ABS2QLM3_9BACI</name>
<accession>A0ABS2QLM3</accession>
<dbReference type="Gene3D" id="3.40.720.10">
    <property type="entry name" value="Alkaline Phosphatase, subunit A"/>
    <property type="match status" value="1"/>
</dbReference>
<dbReference type="EMBL" id="JAFBFI010000018">
    <property type="protein sequence ID" value="MBM7694067.1"/>
    <property type="molecule type" value="Genomic_DNA"/>
</dbReference>
<evidence type="ECO:0000313" key="3">
    <source>
        <dbReference type="EMBL" id="MBM7694067.1"/>
    </source>
</evidence>
<evidence type="ECO:0000256" key="2">
    <source>
        <dbReference type="RuleBase" id="RU003946"/>
    </source>
</evidence>
<dbReference type="InterPro" id="IPR017850">
    <property type="entry name" value="Alkaline_phosphatase_core_sf"/>
</dbReference>
<dbReference type="InterPro" id="IPR042085">
    <property type="entry name" value="Ap_crown"/>
</dbReference>
<dbReference type="PANTHER" id="PTHR11596">
    <property type="entry name" value="ALKALINE PHOSPHATASE"/>
    <property type="match status" value="1"/>
</dbReference>
<comment type="caution">
    <text evidence="3">The sequence shown here is derived from an EMBL/GenBank/DDBJ whole genome shotgun (WGS) entry which is preliminary data.</text>
</comment>
<dbReference type="PANTHER" id="PTHR11596:SF5">
    <property type="entry name" value="ALKALINE PHOSPHATASE"/>
    <property type="match status" value="1"/>
</dbReference>
<keyword evidence="3" id="KW-0378">Hydrolase</keyword>